<evidence type="ECO:0000313" key="2">
    <source>
        <dbReference type="Proteomes" id="UP000198588"/>
    </source>
</evidence>
<name>A0A1G5Z2U8_9HYPH</name>
<dbReference type="Proteomes" id="UP000198588">
    <property type="component" value="Unassembled WGS sequence"/>
</dbReference>
<evidence type="ECO:0000313" key="1">
    <source>
        <dbReference type="EMBL" id="SDA89399.1"/>
    </source>
</evidence>
<organism evidence="1 2">
    <name type="scientific">Mesorhizobium qingshengii</name>
    <dbReference type="NCBI Taxonomy" id="1165689"/>
    <lineage>
        <taxon>Bacteria</taxon>
        <taxon>Pseudomonadati</taxon>
        <taxon>Pseudomonadota</taxon>
        <taxon>Alphaproteobacteria</taxon>
        <taxon>Hyphomicrobiales</taxon>
        <taxon>Phyllobacteriaceae</taxon>
        <taxon>Mesorhizobium</taxon>
    </lineage>
</organism>
<dbReference type="PROSITE" id="PS51257">
    <property type="entry name" value="PROKAR_LIPOPROTEIN"/>
    <property type="match status" value="1"/>
</dbReference>
<reference evidence="1 2" key="1">
    <citation type="submission" date="2016-10" db="EMBL/GenBank/DDBJ databases">
        <authorList>
            <person name="de Groot N.N."/>
        </authorList>
    </citation>
    <scope>NUCLEOTIDE SEQUENCE [LARGE SCALE GENOMIC DNA]</scope>
    <source>
        <strain evidence="1 2">CGMCC 1.12097</strain>
    </source>
</reference>
<dbReference type="AlphaFoldDB" id="A0A1G5Z2U8"/>
<dbReference type="EMBL" id="FMXM01000013">
    <property type="protein sequence ID" value="SDA89399.1"/>
    <property type="molecule type" value="Genomic_DNA"/>
</dbReference>
<accession>A0A1G5Z2U8</accession>
<gene>
    <name evidence="1" type="ORF">SAMN02927914_04193</name>
</gene>
<evidence type="ECO:0008006" key="3">
    <source>
        <dbReference type="Google" id="ProtNLM"/>
    </source>
</evidence>
<proteinExistence type="predicted"/>
<protein>
    <recommendedName>
        <fullName evidence="3">Lipoprotein</fullName>
    </recommendedName>
</protein>
<dbReference type="OrthoDB" id="8103844at2"/>
<sequence length="66" mass="7047">MKTIIVASLGLVLAGCVGESRYVSLPGYAFKTKPGCKRHEPPSKFDPNCDCPAKGIKNFTPPPCPL</sequence>